<feature type="active site" description="Proton acceptor" evidence="3">
    <location>
        <position position="81"/>
    </location>
</feature>
<organism evidence="5 6">
    <name type="scientific">Botryobasidium botryosum (strain FD-172 SS1)</name>
    <dbReference type="NCBI Taxonomy" id="930990"/>
    <lineage>
        <taxon>Eukaryota</taxon>
        <taxon>Fungi</taxon>
        <taxon>Dikarya</taxon>
        <taxon>Basidiomycota</taxon>
        <taxon>Agaricomycotina</taxon>
        <taxon>Agaricomycetes</taxon>
        <taxon>Cantharellales</taxon>
        <taxon>Botryobasidiaceae</taxon>
        <taxon>Botryobasidium</taxon>
    </lineage>
</organism>
<dbReference type="EC" id="4.3.2.9" evidence="1"/>
<dbReference type="AlphaFoldDB" id="A0A067N7P0"/>
<evidence type="ECO:0000256" key="4">
    <source>
        <dbReference type="PIRSR" id="PIRSR617939-2"/>
    </source>
</evidence>
<dbReference type="SUPFAM" id="SSF110857">
    <property type="entry name" value="Gamma-glutamyl cyclotransferase-like"/>
    <property type="match status" value="1"/>
</dbReference>
<evidence type="ECO:0000256" key="3">
    <source>
        <dbReference type="PIRSR" id="PIRSR617939-1"/>
    </source>
</evidence>
<evidence type="ECO:0000256" key="2">
    <source>
        <dbReference type="ARBA" id="ARBA00023239"/>
    </source>
</evidence>
<evidence type="ECO:0000256" key="1">
    <source>
        <dbReference type="ARBA" id="ARBA00012346"/>
    </source>
</evidence>
<feature type="binding site" evidence="4">
    <location>
        <begin position="11"/>
        <end position="16"/>
    </location>
    <ligand>
        <name>substrate</name>
    </ligand>
</feature>
<gene>
    <name evidence="5" type="ORF">BOTBODRAFT_101752</name>
</gene>
<feature type="binding site" evidence="4">
    <location>
        <position position="130"/>
    </location>
    <ligand>
        <name>substrate</name>
    </ligand>
</feature>
<dbReference type="Pfam" id="PF13772">
    <property type="entry name" value="AIG2_2"/>
    <property type="match status" value="1"/>
</dbReference>
<dbReference type="Gene3D" id="3.10.490.10">
    <property type="entry name" value="Gamma-glutamyl cyclotransferase-like"/>
    <property type="match status" value="1"/>
</dbReference>
<dbReference type="InterPro" id="IPR036568">
    <property type="entry name" value="GGCT-like_sf"/>
</dbReference>
<accession>A0A067N7P0</accession>
<keyword evidence="2" id="KW-0456">Lyase</keyword>
<keyword evidence="6" id="KW-1185">Reference proteome</keyword>
<name>A0A067N7P0_BOTB1</name>
<dbReference type="Proteomes" id="UP000027195">
    <property type="component" value="Unassembled WGS sequence"/>
</dbReference>
<dbReference type="InterPro" id="IPR013024">
    <property type="entry name" value="GGCT-like"/>
</dbReference>
<dbReference type="EMBL" id="KL198018">
    <property type="protein sequence ID" value="KDQ20152.1"/>
    <property type="molecule type" value="Genomic_DNA"/>
</dbReference>
<dbReference type="PANTHER" id="PTHR12935">
    <property type="entry name" value="GAMMA-GLUTAMYLCYCLOTRANSFERASE"/>
    <property type="match status" value="1"/>
</dbReference>
<dbReference type="HOGENOM" id="CLU_048475_1_2_1"/>
<sequence>MGSINPNHTLYFAYGSNLWLAQMKKRCPDSALVGMAILPAHRWVITIRGYANILPADPETSVYGVVYTLSPSDEEKLDVHEEVATGGYNKVMLDVHLTTGTEDSPMGGRETKCLVYIDPRPQTGPPRHEYIGRINRGLEDAKLPESWVEKNIRPFIPPEHSKQALEQSADLTALAPPFTLVSFQ</sequence>
<reference evidence="6" key="1">
    <citation type="journal article" date="2014" name="Proc. Natl. Acad. Sci. U.S.A.">
        <title>Extensive sampling of basidiomycete genomes demonstrates inadequacy of the white-rot/brown-rot paradigm for wood decay fungi.</title>
        <authorList>
            <person name="Riley R."/>
            <person name="Salamov A.A."/>
            <person name="Brown D.W."/>
            <person name="Nagy L.G."/>
            <person name="Floudas D."/>
            <person name="Held B.W."/>
            <person name="Levasseur A."/>
            <person name="Lombard V."/>
            <person name="Morin E."/>
            <person name="Otillar R."/>
            <person name="Lindquist E.A."/>
            <person name="Sun H."/>
            <person name="LaButti K.M."/>
            <person name="Schmutz J."/>
            <person name="Jabbour D."/>
            <person name="Luo H."/>
            <person name="Baker S.E."/>
            <person name="Pisabarro A.G."/>
            <person name="Walton J.D."/>
            <person name="Blanchette R.A."/>
            <person name="Henrissat B."/>
            <person name="Martin F."/>
            <person name="Cullen D."/>
            <person name="Hibbett D.S."/>
            <person name="Grigoriev I.V."/>
        </authorList>
    </citation>
    <scope>NUCLEOTIDE SEQUENCE [LARGE SCALE GENOMIC DNA]</scope>
    <source>
        <strain evidence="6">FD-172 SS1</strain>
    </source>
</reference>
<dbReference type="GO" id="GO:0003839">
    <property type="term" value="F:gamma-glutamylcyclotransferase activity"/>
    <property type="evidence" value="ECO:0007669"/>
    <property type="project" value="UniProtKB-EC"/>
</dbReference>
<evidence type="ECO:0000313" key="5">
    <source>
        <dbReference type="EMBL" id="KDQ20152.1"/>
    </source>
</evidence>
<proteinExistence type="predicted"/>
<dbReference type="OrthoDB" id="2924818at2759"/>
<evidence type="ECO:0000313" key="6">
    <source>
        <dbReference type="Proteomes" id="UP000027195"/>
    </source>
</evidence>
<protein>
    <recommendedName>
        <fullName evidence="1">gamma-glutamylcyclotransferase</fullName>
        <ecNumber evidence="1">4.3.2.9</ecNumber>
    </recommendedName>
</protein>
<dbReference type="STRING" id="930990.A0A067N7P0"/>
<dbReference type="InterPro" id="IPR017939">
    <property type="entry name" value="G-Glutamylcylcotransferase"/>
</dbReference>
<dbReference type="CDD" id="cd06661">
    <property type="entry name" value="GGCT_like"/>
    <property type="match status" value="1"/>
</dbReference>
<dbReference type="InParanoid" id="A0A067N7P0"/>
<dbReference type="PANTHER" id="PTHR12935:SF0">
    <property type="entry name" value="GAMMA-GLUTAMYLCYCLOTRANSFERASE"/>
    <property type="match status" value="1"/>
</dbReference>